<feature type="domain" description="Metalloprotease TldD/E N-terminal" evidence="2">
    <location>
        <begin position="33"/>
        <end position="96"/>
    </location>
</feature>
<protein>
    <submittedName>
        <fullName evidence="5">PmbA protein</fullName>
    </submittedName>
</protein>
<evidence type="ECO:0000313" key="6">
    <source>
        <dbReference type="Proteomes" id="UP000054262"/>
    </source>
</evidence>
<dbReference type="InterPro" id="IPR035068">
    <property type="entry name" value="TldD/PmbA_N"/>
</dbReference>
<evidence type="ECO:0000256" key="1">
    <source>
        <dbReference type="ARBA" id="ARBA00005836"/>
    </source>
</evidence>
<dbReference type="PANTHER" id="PTHR43421:SF1">
    <property type="entry name" value="METALLOPROTEASE PMBA"/>
    <property type="match status" value="1"/>
</dbReference>
<gene>
    <name evidence="5" type="ORF">MB2181_02430</name>
</gene>
<dbReference type="OrthoDB" id="9803618at2"/>
<dbReference type="SUPFAM" id="SSF111283">
    <property type="entry name" value="Putative modulator of DNA gyrase, PmbA/TldD"/>
    <property type="match status" value="1"/>
</dbReference>
<dbReference type="GO" id="GO:0006508">
    <property type="term" value="P:proteolysis"/>
    <property type="evidence" value="ECO:0007669"/>
    <property type="project" value="InterPro"/>
</dbReference>
<proteinExistence type="inferred from homology"/>
<evidence type="ECO:0000259" key="2">
    <source>
        <dbReference type="Pfam" id="PF01523"/>
    </source>
</evidence>
<evidence type="ECO:0000313" key="5">
    <source>
        <dbReference type="EMBL" id="EAV46893.1"/>
    </source>
</evidence>
<reference evidence="5 6" key="1">
    <citation type="submission" date="2006-11" db="EMBL/GenBank/DDBJ databases">
        <authorList>
            <person name="Giovannoni S."/>
            <person name="Vergin K."/>
            <person name="Ferriera S."/>
            <person name="Johnson J."/>
            <person name="Kravitz S."/>
            <person name="Beeson K."/>
            <person name="Sutton G."/>
            <person name="Rogers Y.-H."/>
            <person name="Friedman R."/>
            <person name="Frazier M."/>
            <person name="Venter J.C."/>
        </authorList>
    </citation>
    <scope>NUCLEOTIDE SEQUENCE [LARGE SCALE GENOMIC DNA]</scope>
    <source>
        <strain evidence="5 6">HTCC2181</strain>
    </source>
</reference>
<comment type="similarity">
    <text evidence="1">Belongs to the peptidase U62 family.</text>
</comment>
<dbReference type="InterPro" id="IPR036059">
    <property type="entry name" value="TldD/PmbA_sf"/>
</dbReference>
<feature type="domain" description="Metalloprotease TldD/E central" evidence="4">
    <location>
        <begin position="126"/>
        <end position="230"/>
    </location>
</feature>
<dbReference type="InterPro" id="IPR047657">
    <property type="entry name" value="PmbA"/>
</dbReference>
<dbReference type="Proteomes" id="UP000054262">
    <property type="component" value="Unassembled WGS sequence"/>
</dbReference>
<dbReference type="EMBL" id="AAUX01000001">
    <property type="protein sequence ID" value="EAV46893.1"/>
    <property type="molecule type" value="Genomic_DNA"/>
</dbReference>
<dbReference type="InterPro" id="IPR002510">
    <property type="entry name" value="Metalloprtase-TldD/E_N"/>
</dbReference>
<dbReference type="GO" id="GO:0005829">
    <property type="term" value="C:cytosol"/>
    <property type="evidence" value="ECO:0007669"/>
    <property type="project" value="TreeGrafter"/>
</dbReference>
<dbReference type="Gene3D" id="3.30.2290.10">
    <property type="entry name" value="PmbA/TldD superfamily"/>
    <property type="match status" value="1"/>
</dbReference>
<dbReference type="Pfam" id="PF19290">
    <property type="entry name" value="PmbA_TldD_2nd"/>
    <property type="match status" value="1"/>
</dbReference>
<dbReference type="InterPro" id="IPR045569">
    <property type="entry name" value="Metalloprtase-TldD/E_C"/>
</dbReference>
<evidence type="ECO:0000259" key="4">
    <source>
        <dbReference type="Pfam" id="PF19290"/>
    </source>
</evidence>
<sequence length="447" mass="48283">MSIKILKYSNQTLLDIADFTNDISTKNGATSSEVEISVASGKSISVRLSKLETIELHNDKALTVTVYMGNRRGIASTSDFNLPAIKDCVLAACQIAKYTAEDEAFGLAEAHLYSKTTKDLELHHSFDATEQFLIDTATSCEAYALDFSEKINNSEGAQLNCSESLFTYANSNGFVGGFPSSRYSLSCSVLGGTGSSMQRDSSYSSTRAFDDLKSTQEVGQDAASRTLMRLNPKKIDTGTYPVIFEAPVATSIISSLISAVSGGNLYRENSFLMNSINTQVASSAITIEENPFLLRGNASTYFDDEGVMVNKRKVVDKGVLLGYFLSSYSARRLNMQTTGNAGGSHNLIIKDSGLSFDELVKKMGRGLIVTELLGHGLNMVTGDYSRGAAGLWVENGEVQFAVEEITIASNIKDMLMNIEAVATDTYTNSSKYTGSILVKEMMVGSNN</sequence>
<dbReference type="Pfam" id="PF19289">
    <property type="entry name" value="PmbA_TldD_3rd"/>
    <property type="match status" value="1"/>
</dbReference>
<organism evidence="5 6">
    <name type="scientific">Methylophilales bacterium HTCC2181</name>
    <dbReference type="NCBI Taxonomy" id="383631"/>
    <lineage>
        <taxon>Bacteria</taxon>
        <taxon>Pseudomonadati</taxon>
        <taxon>Pseudomonadota</taxon>
        <taxon>Betaproteobacteria</taxon>
        <taxon>Nitrosomonadales</taxon>
        <taxon>OM43 clade</taxon>
    </lineage>
</organism>
<feature type="domain" description="Metalloprotease TldD/E C-terminal" evidence="3">
    <location>
        <begin position="237"/>
        <end position="444"/>
    </location>
</feature>
<dbReference type="PANTHER" id="PTHR43421">
    <property type="entry name" value="METALLOPROTEASE PMBA"/>
    <property type="match status" value="1"/>
</dbReference>
<dbReference type="GO" id="GO:0008237">
    <property type="term" value="F:metallopeptidase activity"/>
    <property type="evidence" value="ECO:0007669"/>
    <property type="project" value="InterPro"/>
</dbReference>
<accession>A0P5T3</accession>
<dbReference type="InterPro" id="IPR045570">
    <property type="entry name" value="Metalloprtase-TldD/E_cen_dom"/>
</dbReference>
<dbReference type="AlphaFoldDB" id="A0P5T3"/>
<keyword evidence="6" id="KW-1185">Reference proteome</keyword>
<dbReference type="NCBIfam" id="NF008268">
    <property type="entry name" value="PRK11040.1"/>
    <property type="match status" value="1"/>
</dbReference>
<evidence type="ECO:0000259" key="3">
    <source>
        <dbReference type="Pfam" id="PF19289"/>
    </source>
</evidence>
<dbReference type="Pfam" id="PF01523">
    <property type="entry name" value="PmbA_TldD_1st"/>
    <property type="match status" value="1"/>
</dbReference>
<name>A0P5T3_9PROT</name>
<comment type="caution">
    <text evidence="5">The sequence shown here is derived from an EMBL/GenBank/DDBJ whole genome shotgun (WGS) entry which is preliminary data.</text>
</comment>